<dbReference type="Proteomes" id="UP000838756">
    <property type="component" value="Unassembled WGS sequence"/>
</dbReference>
<sequence length="248" mass="27461">MDKAYKYAKSAIVNFKLDTCCCFAPIRIGLLIIGYFNLFIAMLSLIGTADGGITPPLMEVQDSLLEEEQVSTTAGIIAYASELGFSAVLLCAMYRDDIVLLRVYIYFIMATVVTSVLMYSMVIAKVALLTKIVIIGNIVFNCYIIVLVRSAIVEIKDRQSAEKNGHVVLYSVAAVSHEDDRKVITIEPIAETSESDKESKIEVTKEVNIDENKEVKNGEESKDCGKVDETPVKLETVNENPKEEQSVR</sequence>
<feature type="transmembrane region" description="Helical" evidence="2">
    <location>
        <begin position="69"/>
        <end position="91"/>
    </location>
</feature>
<feature type="transmembrane region" description="Helical" evidence="2">
    <location>
        <begin position="28"/>
        <end position="49"/>
    </location>
</feature>
<feature type="region of interest" description="Disordered" evidence="1">
    <location>
        <begin position="212"/>
        <end position="248"/>
    </location>
</feature>
<dbReference type="OrthoDB" id="6895186at2759"/>
<evidence type="ECO:0000256" key="2">
    <source>
        <dbReference type="SAM" id="Phobius"/>
    </source>
</evidence>
<evidence type="ECO:0000313" key="4">
    <source>
        <dbReference type="Proteomes" id="UP000838756"/>
    </source>
</evidence>
<evidence type="ECO:0000256" key="1">
    <source>
        <dbReference type="SAM" id="MobiDB-lite"/>
    </source>
</evidence>
<reference evidence="3" key="1">
    <citation type="submission" date="2022-03" db="EMBL/GenBank/DDBJ databases">
        <authorList>
            <person name="Lindestad O."/>
        </authorList>
    </citation>
    <scope>NUCLEOTIDE SEQUENCE</scope>
</reference>
<feature type="compositionally biased region" description="Basic and acidic residues" evidence="1">
    <location>
        <begin position="212"/>
        <end position="232"/>
    </location>
</feature>
<evidence type="ECO:0000313" key="3">
    <source>
        <dbReference type="EMBL" id="CAH2230115.1"/>
    </source>
</evidence>
<keyword evidence="4" id="KW-1185">Reference proteome</keyword>
<feature type="transmembrane region" description="Helical" evidence="2">
    <location>
        <begin position="128"/>
        <end position="148"/>
    </location>
</feature>
<organism evidence="3 4">
    <name type="scientific">Pararge aegeria aegeria</name>
    <dbReference type="NCBI Taxonomy" id="348720"/>
    <lineage>
        <taxon>Eukaryota</taxon>
        <taxon>Metazoa</taxon>
        <taxon>Ecdysozoa</taxon>
        <taxon>Arthropoda</taxon>
        <taxon>Hexapoda</taxon>
        <taxon>Insecta</taxon>
        <taxon>Pterygota</taxon>
        <taxon>Neoptera</taxon>
        <taxon>Endopterygota</taxon>
        <taxon>Lepidoptera</taxon>
        <taxon>Glossata</taxon>
        <taxon>Ditrysia</taxon>
        <taxon>Papilionoidea</taxon>
        <taxon>Nymphalidae</taxon>
        <taxon>Satyrinae</taxon>
        <taxon>Satyrini</taxon>
        <taxon>Parargina</taxon>
        <taxon>Pararge</taxon>
    </lineage>
</organism>
<protein>
    <submittedName>
        <fullName evidence="3">Jg19589 protein</fullName>
    </submittedName>
</protein>
<keyword evidence="2" id="KW-1133">Transmembrane helix</keyword>
<accession>A0A8S4R3K6</accession>
<name>A0A8S4R3K6_9NEOP</name>
<dbReference type="EMBL" id="CAKXAJ010024775">
    <property type="protein sequence ID" value="CAH2230115.1"/>
    <property type="molecule type" value="Genomic_DNA"/>
</dbReference>
<keyword evidence="2" id="KW-0812">Transmembrane</keyword>
<feature type="transmembrane region" description="Helical" evidence="2">
    <location>
        <begin position="103"/>
        <end position="122"/>
    </location>
</feature>
<comment type="caution">
    <text evidence="3">The sequence shown here is derived from an EMBL/GenBank/DDBJ whole genome shotgun (WGS) entry which is preliminary data.</text>
</comment>
<gene>
    <name evidence="3" type="primary">jg19589</name>
    <name evidence="3" type="ORF">PAEG_LOCUS9386</name>
</gene>
<keyword evidence="2" id="KW-0472">Membrane</keyword>
<dbReference type="AlphaFoldDB" id="A0A8S4R3K6"/>
<proteinExistence type="predicted"/>